<dbReference type="GO" id="GO:0010045">
    <property type="term" value="P:response to nickel cation"/>
    <property type="evidence" value="ECO:0007669"/>
    <property type="project" value="TreeGrafter"/>
</dbReference>
<evidence type="ECO:0000256" key="14">
    <source>
        <dbReference type="RuleBase" id="RU362101"/>
    </source>
</evidence>
<sequence>MGEFSTLLQQGNAWFFIPSAILLGVLHGLEPGHSKTMMAAFIIAIKGTIKQAVMLGLAATLSHTAVVWLIALGGMYISKAFTA</sequence>
<keyword evidence="12 14" id="KW-0472">Membrane</keyword>
<evidence type="ECO:0000256" key="8">
    <source>
        <dbReference type="ARBA" id="ARBA00022692"/>
    </source>
</evidence>
<evidence type="ECO:0000256" key="10">
    <source>
        <dbReference type="ARBA" id="ARBA00023065"/>
    </source>
</evidence>
<proteinExistence type="inferred from homology"/>
<dbReference type="PANTHER" id="PTHR40659:SF1">
    <property type="entry name" value="NICKEL_COBALT EFFLUX SYSTEM RCNA"/>
    <property type="match status" value="1"/>
</dbReference>
<keyword evidence="13" id="KW-0170">Cobalt</keyword>
<keyword evidence="9 14" id="KW-1133">Transmembrane helix</keyword>
<keyword evidence="5 14" id="KW-0813">Transport</keyword>
<protein>
    <recommendedName>
        <fullName evidence="14">Nickel/cobalt efflux system</fullName>
    </recommendedName>
</protein>
<evidence type="ECO:0000256" key="2">
    <source>
        <dbReference type="ARBA" id="ARBA00004651"/>
    </source>
</evidence>
<name>A0A7G2IQ18_CITFR</name>
<dbReference type="PANTHER" id="PTHR40659">
    <property type="entry name" value="NICKEL/COBALT EFFLUX SYSTEM RCNA"/>
    <property type="match status" value="1"/>
</dbReference>
<dbReference type="GO" id="GO:0015099">
    <property type="term" value="F:nickel cation transmembrane transporter activity"/>
    <property type="evidence" value="ECO:0007669"/>
    <property type="project" value="UniProtKB-UniRule"/>
</dbReference>
<evidence type="ECO:0000256" key="6">
    <source>
        <dbReference type="ARBA" id="ARBA00022475"/>
    </source>
</evidence>
<evidence type="ECO:0000256" key="5">
    <source>
        <dbReference type="ARBA" id="ARBA00022448"/>
    </source>
</evidence>
<evidence type="ECO:0000256" key="1">
    <source>
        <dbReference type="ARBA" id="ARBA00002510"/>
    </source>
</evidence>
<feature type="transmembrane region" description="Helical" evidence="14">
    <location>
        <begin position="52"/>
        <end position="77"/>
    </location>
</feature>
<keyword evidence="8 14" id="KW-0812">Transmembrane</keyword>
<keyword evidence="11" id="KW-0921">Nickel transport</keyword>
<dbReference type="InterPro" id="IPR011541">
    <property type="entry name" value="Ni/Co_transpt_high_affinity"/>
</dbReference>
<dbReference type="GO" id="GO:0032025">
    <property type="term" value="P:response to cobalt ion"/>
    <property type="evidence" value="ECO:0007669"/>
    <property type="project" value="TreeGrafter"/>
</dbReference>
<keyword evidence="4" id="KW-0171">Cobalt transport</keyword>
<dbReference type="Pfam" id="PF03824">
    <property type="entry name" value="NicO"/>
    <property type="match status" value="1"/>
</dbReference>
<accession>A0A7G2IQ18</accession>
<evidence type="ECO:0000313" key="16">
    <source>
        <dbReference type="Proteomes" id="UP000019194"/>
    </source>
</evidence>
<feature type="transmembrane region" description="Helical" evidence="14">
    <location>
        <begin position="12"/>
        <end position="31"/>
    </location>
</feature>
<evidence type="ECO:0000256" key="7">
    <source>
        <dbReference type="ARBA" id="ARBA00022596"/>
    </source>
</evidence>
<organism evidence="15 16">
    <name type="scientific">Citrobacter freundii</name>
    <dbReference type="NCBI Taxonomy" id="546"/>
    <lineage>
        <taxon>Bacteria</taxon>
        <taxon>Pseudomonadati</taxon>
        <taxon>Pseudomonadota</taxon>
        <taxon>Gammaproteobacteria</taxon>
        <taxon>Enterobacterales</taxon>
        <taxon>Enterobacteriaceae</taxon>
        <taxon>Citrobacter</taxon>
        <taxon>Citrobacter freundii complex</taxon>
    </lineage>
</organism>
<dbReference type="Proteomes" id="UP000019194">
    <property type="component" value="Unassembled WGS sequence"/>
</dbReference>
<evidence type="ECO:0000256" key="9">
    <source>
        <dbReference type="ARBA" id="ARBA00022989"/>
    </source>
</evidence>
<evidence type="ECO:0000256" key="13">
    <source>
        <dbReference type="ARBA" id="ARBA00023285"/>
    </source>
</evidence>
<comment type="function">
    <text evidence="1">Efflux system for nickel and cobalt.</text>
</comment>
<keyword evidence="7" id="KW-0533">Nickel</keyword>
<dbReference type="GO" id="GO:0046583">
    <property type="term" value="F:monoatomic cation efflux transmembrane transporter activity"/>
    <property type="evidence" value="ECO:0007669"/>
    <property type="project" value="TreeGrafter"/>
</dbReference>
<comment type="similarity">
    <text evidence="3">Belongs to the NiCoT transporter (TC 2.A.52) family. RcnA subfamily.</text>
</comment>
<comment type="caution">
    <text evidence="15">The sequence shown here is derived from an EMBL/GenBank/DDBJ whole genome shotgun (WGS) entry which is preliminary data.</text>
</comment>
<dbReference type="GO" id="GO:0006824">
    <property type="term" value="P:cobalt ion transport"/>
    <property type="evidence" value="ECO:0007669"/>
    <property type="project" value="UniProtKB-KW"/>
</dbReference>
<keyword evidence="10" id="KW-0406">Ion transport</keyword>
<evidence type="ECO:0000256" key="3">
    <source>
        <dbReference type="ARBA" id="ARBA00010428"/>
    </source>
</evidence>
<dbReference type="GO" id="GO:0005886">
    <property type="term" value="C:plasma membrane"/>
    <property type="evidence" value="ECO:0007669"/>
    <property type="project" value="UniProtKB-SubCell"/>
</dbReference>
<comment type="caution">
    <text evidence="14">Lacks conserved residue(s) required for the propagation of feature annotation.</text>
</comment>
<evidence type="ECO:0000256" key="12">
    <source>
        <dbReference type="ARBA" id="ARBA00023136"/>
    </source>
</evidence>
<dbReference type="EMBL" id="CBWP010000057">
    <property type="protein sequence ID" value="CDL39256.1"/>
    <property type="molecule type" value="Genomic_DNA"/>
</dbReference>
<dbReference type="InterPro" id="IPR051224">
    <property type="entry name" value="NiCoT_RcnA"/>
</dbReference>
<dbReference type="AlphaFoldDB" id="A0A7G2IQ18"/>
<evidence type="ECO:0000256" key="4">
    <source>
        <dbReference type="ARBA" id="ARBA00022426"/>
    </source>
</evidence>
<evidence type="ECO:0000256" key="11">
    <source>
        <dbReference type="ARBA" id="ARBA00023112"/>
    </source>
</evidence>
<reference evidence="15 16" key="1">
    <citation type="submission" date="2013-10" db="EMBL/GenBank/DDBJ databases">
        <title>Antibiotic resistance diversity of beta-lactamase producers in the General Hospital Vienna.</title>
        <authorList>
            <person name="Barisic I."/>
            <person name="Mitteregger D."/>
            <person name="Hirschl A.M."/>
            <person name="Noehammer C."/>
            <person name="Wiesinger-Mayr H."/>
        </authorList>
    </citation>
    <scope>NUCLEOTIDE SEQUENCE [LARGE SCALE GENOMIC DNA]</scope>
    <source>
        <strain evidence="15 16">ISC11</strain>
    </source>
</reference>
<comment type="subcellular location">
    <subcellularLocation>
        <location evidence="2 14">Cell membrane</location>
        <topology evidence="2 14">Multi-pass membrane protein</topology>
    </subcellularLocation>
</comment>
<keyword evidence="6" id="KW-1003">Cell membrane</keyword>
<evidence type="ECO:0000313" key="15">
    <source>
        <dbReference type="EMBL" id="CDL39256.1"/>
    </source>
</evidence>